<evidence type="ECO:0000256" key="3">
    <source>
        <dbReference type="ARBA" id="ARBA00022989"/>
    </source>
</evidence>
<dbReference type="InterPro" id="IPR011043">
    <property type="entry name" value="Gal_Oxase/kelch_b-propeller"/>
</dbReference>
<dbReference type="SUPFAM" id="SSF50965">
    <property type="entry name" value="Galactose oxidase, central domain"/>
    <property type="match status" value="1"/>
</dbReference>
<keyword evidence="8" id="KW-1185">Reference proteome</keyword>
<comment type="caution">
    <text evidence="7">The sequence shown here is derived from an EMBL/GenBank/DDBJ whole genome shotgun (WGS) entry which is preliminary data.</text>
</comment>
<evidence type="ECO:0000256" key="5">
    <source>
        <dbReference type="SAM" id="MobiDB-lite"/>
    </source>
</evidence>
<feature type="region of interest" description="Disordered" evidence="5">
    <location>
        <begin position="322"/>
        <end position="361"/>
    </location>
</feature>
<feature type="compositionally biased region" description="Basic residues" evidence="5">
    <location>
        <begin position="251"/>
        <end position="265"/>
    </location>
</feature>
<feature type="compositionally biased region" description="Basic and acidic residues" evidence="5">
    <location>
        <begin position="792"/>
        <end position="808"/>
    </location>
</feature>
<evidence type="ECO:0000313" key="7">
    <source>
        <dbReference type="EMBL" id="KAF6220870.1"/>
    </source>
</evidence>
<organism evidence="7 8">
    <name type="scientific">Letharia lupina</name>
    <dbReference type="NCBI Taxonomy" id="560253"/>
    <lineage>
        <taxon>Eukaryota</taxon>
        <taxon>Fungi</taxon>
        <taxon>Dikarya</taxon>
        <taxon>Ascomycota</taxon>
        <taxon>Pezizomycotina</taxon>
        <taxon>Lecanoromycetes</taxon>
        <taxon>OSLEUM clade</taxon>
        <taxon>Lecanoromycetidae</taxon>
        <taxon>Lecanorales</taxon>
        <taxon>Lecanorineae</taxon>
        <taxon>Parmeliaceae</taxon>
        <taxon>Letharia</taxon>
    </lineage>
</organism>
<evidence type="ECO:0000256" key="2">
    <source>
        <dbReference type="ARBA" id="ARBA00022692"/>
    </source>
</evidence>
<evidence type="ECO:0008006" key="9">
    <source>
        <dbReference type="Google" id="ProtNLM"/>
    </source>
</evidence>
<dbReference type="PANTHER" id="PTHR15549">
    <property type="entry name" value="PAIRED IMMUNOGLOBULIN-LIKE TYPE 2 RECEPTOR"/>
    <property type="match status" value="1"/>
</dbReference>
<evidence type="ECO:0000256" key="6">
    <source>
        <dbReference type="SAM" id="Phobius"/>
    </source>
</evidence>
<keyword evidence="4 6" id="KW-0472">Membrane</keyword>
<gene>
    <name evidence="7" type="ORF">HO133_002550</name>
</gene>
<dbReference type="InterPro" id="IPR051694">
    <property type="entry name" value="Immunoregulatory_rcpt-like"/>
</dbReference>
<evidence type="ECO:0000313" key="8">
    <source>
        <dbReference type="Proteomes" id="UP000593566"/>
    </source>
</evidence>
<evidence type="ECO:0000256" key="4">
    <source>
        <dbReference type="ARBA" id="ARBA00023136"/>
    </source>
</evidence>
<dbReference type="InterPro" id="IPR015915">
    <property type="entry name" value="Kelch-typ_b-propeller"/>
</dbReference>
<dbReference type="GO" id="GO:0016020">
    <property type="term" value="C:membrane"/>
    <property type="evidence" value="ECO:0007669"/>
    <property type="project" value="UniProtKB-SubCell"/>
</dbReference>
<proteinExistence type="predicted"/>
<feature type="compositionally biased region" description="Basic and acidic residues" evidence="5">
    <location>
        <begin position="766"/>
        <end position="776"/>
    </location>
</feature>
<feature type="compositionally biased region" description="Polar residues" evidence="5">
    <location>
        <begin position="275"/>
        <end position="287"/>
    </location>
</feature>
<dbReference type="GeneID" id="59330963"/>
<feature type="compositionally biased region" description="Basic and acidic residues" evidence="5">
    <location>
        <begin position="667"/>
        <end position="688"/>
    </location>
</feature>
<sequence length="830" mass="89914">MVVPAPPVPLNDHCSIIYNGVLYTYQANAFQSLALQDGATWTQLPMGVPTNGSTCVEGTYNNDNSLIVVGGSTSTSNYQGIQSFSFSTKTWTSQSPLDAVAANRVDHGTAYLQQSSSILMYAGTQNNDYGPSSQTFLIQTTSPYNVQAFNSIAPPVISPLVLPFNTTHALMLGGDPTNTKLFTFGPVEGWQQLDVSLQNPLRDSSMVQATILDGSDGSKVLEIFDFSTSPNQISTLLLQNATNTPPSTKRSYSRSAHHPAKRRKRDTTLADRPAYNNTLAPQQTRTGYSLAEDPKSGLIVASGGNSQDPLAIFNQTGNQWVDPNQFFGDEPAPSSTSSTPTTAATGTSASGTASPSQQAANTNVRNKSLTILGAVLGGVFGLAALLVILLLLLRYCRRRRGKKREQQANSYALEDKAEMDFRDVGAPFMKEAGGSFVEPDHRRNKSDKLGASANTNVKAQERGGAASSQSKRALLHHQGDSAGSAHSFWSRRSPEKSPPTISAPIMGPPIEETLRTSPDPRTDPRTDTGWSRYFINNNSKDLNSMPLGHDQETRPQTYFSGEGESEYDSSNPHESAEVQPLNIRASQNPSLYPPDSRVLSPTGFPHPVQGVPITHGTRPDPRDEPSPPSTLVSDIDEEDEYASHSHSDGQESWDPVASAGERGSSWTEDRPISDYADSRMNADSRVPVDSRVNSRIYPHPGERVRIPNFPTVPNSQGPSGVNTPTSPVDDPNRGLRNVASRDFARTASGRRIPHNAAVASYSATQVRERAVPEESTSRQPEYGAAQVRTFPRKKEELGPRGRGGRETEDMSWLNLGTSAEQSNNHLRFAS</sequence>
<dbReference type="AlphaFoldDB" id="A0A8H6CCJ6"/>
<accession>A0A8H6CCJ6</accession>
<dbReference type="PANTHER" id="PTHR15549:SF30">
    <property type="entry name" value="MID2 DOMAIN-CONTAINING PROTEIN"/>
    <property type="match status" value="1"/>
</dbReference>
<feature type="region of interest" description="Disordered" evidence="5">
    <location>
        <begin position="760"/>
        <end position="830"/>
    </location>
</feature>
<dbReference type="Gene3D" id="2.120.10.80">
    <property type="entry name" value="Kelch-type beta propeller"/>
    <property type="match status" value="1"/>
</dbReference>
<name>A0A8H6CCJ6_9LECA</name>
<feature type="transmembrane region" description="Helical" evidence="6">
    <location>
        <begin position="371"/>
        <end position="393"/>
    </location>
</feature>
<feature type="region of interest" description="Disordered" evidence="5">
    <location>
        <begin position="240"/>
        <end position="289"/>
    </location>
</feature>
<feature type="compositionally biased region" description="Polar residues" evidence="5">
    <location>
        <begin position="814"/>
        <end position="830"/>
    </location>
</feature>
<reference evidence="7 8" key="1">
    <citation type="journal article" date="2020" name="Genomics">
        <title>Complete, high-quality genomes from long-read metagenomic sequencing of two wolf lichen thalli reveals enigmatic genome architecture.</title>
        <authorList>
            <person name="McKenzie S.K."/>
            <person name="Walston R.F."/>
            <person name="Allen J.L."/>
        </authorList>
    </citation>
    <scope>NUCLEOTIDE SEQUENCE [LARGE SCALE GENOMIC DNA]</scope>
    <source>
        <strain evidence="7">WasteWater1</strain>
    </source>
</reference>
<dbReference type="EMBL" id="JACCJB010000015">
    <property type="protein sequence ID" value="KAF6220870.1"/>
    <property type="molecule type" value="Genomic_DNA"/>
</dbReference>
<dbReference type="Proteomes" id="UP000593566">
    <property type="component" value="Unassembled WGS sequence"/>
</dbReference>
<comment type="subcellular location">
    <subcellularLocation>
        <location evidence="1">Membrane</location>
        <topology evidence="1">Single-pass membrane protein</topology>
    </subcellularLocation>
</comment>
<feature type="region of interest" description="Disordered" evidence="5">
    <location>
        <begin position="432"/>
        <end position="734"/>
    </location>
</feature>
<keyword evidence="3 6" id="KW-1133">Transmembrane helix</keyword>
<protein>
    <recommendedName>
        <fullName evidence="9">Pre-mRNA splicing factor CLF1</fullName>
    </recommendedName>
</protein>
<keyword evidence="2 6" id="KW-0812">Transmembrane</keyword>
<dbReference type="RefSeq" id="XP_037150305.1">
    <property type="nucleotide sequence ID" value="XM_037293476.1"/>
</dbReference>
<feature type="compositionally biased region" description="Polar residues" evidence="5">
    <location>
        <begin position="240"/>
        <end position="250"/>
    </location>
</feature>
<feature type="compositionally biased region" description="Polar residues" evidence="5">
    <location>
        <begin position="711"/>
        <end position="726"/>
    </location>
</feature>
<feature type="compositionally biased region" description="Low complexity" evidence="5">
    <location>
        <begin position="331"/>
        <end position="360"/>
    </location>
</feature>
<feature type="compositionally biased region" description="Basic and acidic residues" evidence="5">
    <location>
        <begin position="512"/>
        <end position="526"/>
    </location>
</feature>
<evidence type="ECO:0000256" key="1">
    <source>
        <dbReference type="ARBA" id="ARBA00004167"/>
    </source>
</evidence>
<dbReference type="GO" id="GO:0071944">
    <property type="term" value="C:cell periphery"/>
    <property type="evidence" value="ECO:0007669"/>
    <property type="project" value="UniProtKB-ARBA"/>
</dbReference>